<evidence type="ECO:0000256" key="1">
    <source>
        <dbReference type="SAM" id="Coils"/>
    </source>
</evidence>
<feature type="compositionally biased region" description="Gly residues" evidence="2">
    <location>
        <begin position="301"/>
        <end position="327"/>
    </location>
</feature>
<feature type="transmembrane region" description="Helical" evidence="3">
    <location>
        <begin position="136"/>
        <end position="155"/>
    </location>
</feature>
<proteinExistence type="predicted"/>
<dbReference type="STRING" id="33978.A6M13_09430"/>
<sequence length="437" mass="47046">MNKQLRAIIKKAAVHLTIERSVYDLQRWVCGVLIVMVVLLIVSRVVVWAYYQPIMIAIALVLLCIAVVWQVVRRVRMQQALHLLDTYYPHNELVTSMSVQQPTALVATLQQRAVQQKDEAYAVFTKHPKRYVHKPALVGSAICMTFMTYSMLVPASTQQQARAIEQEQAIVKEMEEVVEVLLPETTSEEQQALEALQATLQEQQLAEQALAELVKKQKELQQAGASEAVVQQLQQTASDAQSALSAMGKPIQQQLASAITGETLQGASSQSSTSSTSSQSTTSQQNGQTTTSSQQQQQAGAGQGNGNGQGTGQAQGQGAGSGNGTGTGKTPNTSNGGQGQGASLGKGDRNLITPADRFGEQQQTTVDGGDTAEGEGIDTERGNVNAIENTPIAYEAAMAQYEGQYLQQAEQLELPANLQQVVQHYFSTIQQGGETNE</sequence>
<comment type="caution">
    <text evidence="4">The sequence shown here is derived from an EMBL/GenBank/DDBJ whole genome shotgun (WGS) entry which is preliminary data.</text>
</comment>
<feature type="coiled-coil region" evidence="1">
    <location>
        <begin position="186"/>
        <end position="226"/>
    </location>
</feature>
<dbReference type="PANTHER" id="PTHR40903">
    <property type="entry name" value="GLYCINE-RICH CELL WALL STRUCTURAL PROTEIN 1-LIKE"/>
    <property type="match status" value="1"/>
</dbReference>
<dbReference type="AlphaFoldDB" id="A0A1C0YK09"/>
<name>A0A1C0YK09_9BACL</name>
<feature type="region of interest" description="Disordered" evidence="2">
    <location>
        <begin position="262"/>
        <end position="380"/>
    </location>
</feature>
<dbReference type="Proteomes" id="UP000093199">
    <property type="component" value="Unassembled WGS sequence"/>
</dbReference>
<protein>
    <submittedName>
        <fullName evidence="4">Uncharacterized protein</fullName>
    </submittedName>
</protein>
<evidence type="ECO:0000313" key="4">
    <source>
        <dbReference type="EMBL" id="OCS87517.1"/>
    </source>
</evidence>
<evidence type="ECO:0000256" key="3">
    <source>
        <dbReference type="SAM" id="Phobius"/>
    </source>
</evidence>
<keyword evidence="5" id="KW-1185">Reference proteome</keyword>
<evidence type="ECO:0000313" key="5">
    <source>
        <dbReference type="Proteomes" id="UP000093199"/>
    </source>
</evidence>
<keyword evidence="3" id="KW-0812">Transmembrane</keyword>
<dbReference type="PANTHER" id="PTHR40903:SF1">
    <property type="entry name" value="HYPHALLY REGULATED CELL WALL PROTEIN 3"/>
    <property type="match status" value="1"/>
</dbReference>
<keyword evidence="3" id="KW-0472">Membrane</keyword>
<dbReference type="EMBL" id="MASJ01000003">
    <property type="protein sequence ID" value="OCS87517.1"/>
    <property type="molecule type" value="Genomic_DNA"/>
</dbReference>
<keyword evidence="1" id="KW-0175">Coiled coil</keyword>
<dbReference type="RefSeq" id="WP_066543087.1">
    <property type="nucleotide sequence ID" value="NZ_MASJ01000003.1"/>
</dbReference>
<accession>A0A1C0YK09</accession>
<keyword evidence="3" id="KW-1133">Transmembrane helix</keyword>
<feature type="transmembrane region" description="Helical" evidence="3">
    <location>
        <begin position="28"/>
        <end position="48"/>
    </location>
</feature>
<dbReference type="OrthoDB" id="2380672at2"/>
<evidence type="ECO:0000256" key="2">
    <source>
        <dbReference type="SAM" id="MobiDB-lite"/>
    </source>
</evidence>
<gene>
    <name evidence="4" type="ORF">A6M13_09430</name>
</gene>
<feature type="transmembrane region" description="Helical" evidence="3">
    <location>
        <begin position="54"/>
        <end position="72"/>
    </location>
</feature>
<reference evidence="4 5" key="1">
    <citation type="submission" date="2016-07" db="EMBL/GenBank/DDBJ databases">
        <title>Caryophanon tenue genome sequencing.</title>
        <authorList>
            <person name="Verma A."/>
            <person name="Pal Y."/>
            <person name="Krishnamurthi S."/>
        </authorList>
    </citation>
    <scope>NUCLEOTIDE SEQUENCE [LARGE SCALE GENOMIC DNA]</scope>
    <source>
        <strain evidence="4 5">DSM 14152</strain>
    </source>
</reference>
<feature type="compositionally biased region" description="Low complexity" evidence="2">
    <location>
        <begin position="265"/>
        <end position="300"/>
    </location>
</feature>
<organism evidence="4 5">
    <name type="scientific">Caryophanon tenue</name>
    <dbReference type="NCBI Taxonomy" id="33978"/>
    <lineage>
        <taxon>Bacteria</taxon>
        <taxon>Bacillati</taxon>
        <taxon>Bacillota</taxon>
        <taxon>Bacilli</taxon>
        <taxon>Bacillales</taxon>
        <taxon>Caryophanaceae</taxon>
        <taxon>Caryophanon</taxon>
    </lineage>
</organism>